<keyword evidence="1" id="KW-0472">Membrane</keyword>
<evidence type="ECO:0000313" key="3">
    <source>
        <dbReference type="Proteomes" id="UP000295543"/>
    </source>
</evidence>
<gene>
    <name evidence="2" type="ORF">E2F49_02155</name>
</gene>
<dbReference type="AlphaFoldDB" id="A0A4R5UCA9"/>
<feature type="transmembrane region" description="Helical" evidence="1">
    <location>
        <begin position="225"/>
        <end position="249"/>
    </location>
</feature>
<dbReference type="Proteomes" id="UP000295543">
    <property type="component" value="Unassembled WGS sequence"/>
</dbReference>
<evidence type="ECO:0000256" key="1">
    <source>
        <dbReference type="SAM" id="Phobius"/>
    </source>
</evidence>
<comment type="caution">
    <text evidence="2">The sequence shown here is derived from an EMBL/GenBank/DDBJ whole genome shotgun (WGS) entry which is preliminary data.</text>
</comment>
<proteinExistence type="predicted"/>
<dbReference type="EMBL" id="SMTG01000002">
    <property type="protein sequence ID" value="TDK32879.1"/>
    <property type="molecule type" value="Genomic_DNA"/>
</dbReference>
<dbReference type="InterPro" id="IPR011009">
    <property type="entry name" value="Kinase-like_dom_sf"/>
</dbReference>
<reference evidence="2 3" key="1">
    <citation type="submission" date="2019-03" db="EMBL/GenBank/DDBJ databases">
        <title>Luteimonas zhaokaii sp.nov., isolated from the rectal contents of Plateau pika in Yushu, Qinghai Province, China.</title>
        <authorList>
            <person name="Zhang G."/>
        </authorList>
    </citation>
    <scope>NUCLEOTIDE SEQUENCE [LARGE SCALE GENOMIC DNA]</scope>
    <source>
        <strain evidence="2 3">THG-MD21</strain>
    </source>
</reference>
<name>A0A4R5UCA9_9GAMM</name>
<dbReference type="SUPFAM" id="SSF56112">
    <property type="entry name" value="Protein kinase-like (PK-like)"/>
    <property type="match status" value="1"/>
</dbReference>
<sequence>MGVESIVVAGRDAWLKAYAQDDGRKLGLGILDAIARGLDIDALRPPPHPGGGEAKDIEARRLAQLEAQGVHVPRVLGEGASTLLLSNLGDTFAARLRAADGDASRIDALTQAVVDAIAEAHARGAYFGQPLPRNITLDDAGRVGFIDFEEDPLEVMSLPQAQARDWLMFAFGMARYYDGRTEVLADMLSQVLQREPEVAAHANRVGRLQGFAQRIRWLGRSARHVAHSILVVHAASTLLPVLVFVAVLWDWVDDGEIELLKMLF</sequence>
<keyword evidence="3" id="KW-1185">Reference proteome</keyword>
<dbReference type="OrthoDB" id="8028712at2"/>
<organism evidence="2 3">
    <name type="scientific">Luteimonas terrae</name>
    <dbReference type="NCBI Taxonomy" id="1530191"/>
    <lineage>
        <taxon>Bacteria</taxon>
        <taxon>Pseudomonadati</taxon>
        <taxon>Pseudomonadota</taxon>
        <taxon>Gammaproteobacteria</taxon>
        <taxon>Lysobacterales</taxon>
        <taxon>Lysobacteraceae</taxon>
        <taxon>Luteimonas</taxon>
    </lineage>
</organism>
<protein>
    <submittedName>
        <fullName evidence="2">Serine/threonine protein phosphatase</fullName>
    </submittedName>
</protein>
<keyword evidence="1" id="KW-1133">Transmembrane helix</keyword>
<accession>A0A4R5UCA9</accession>
<keyword evidence="1" id="KW-0812">Transmembrane</keyword>
<dbReference type="RefSeq" id="WP_133392413.1">
    <property type="nucleotide sequence ID" value="NZ_SMTG01000002.1"/>
</dbReference>
<evidence type="ECO:0000313" key="2">
    <source>
        <dbReference type="EMBL" id="TDK32879.1"/>
    </source>
</evidence>